<keyword evidence="4" id="KW-1185">Reference proteome</keyword>
<dbReference type="AlphaFoldDB" id="A0A106BNK1"/>
<protein>
    <recommendedName>
        <fullName evidence="5">Lipoprotein</fullName>
    </recommendedName>
</protein>
<dbReference type="PATRIC" id="fig|36861.3.peg.1633"/>
<evidence type="ECO:0008006" key="5">
    <source>
        <dbReference type="Google" id="ProtNLM"/>
    </source>
</evidence>
<accession>A0A106BNK1</accession>
<organism evidence="3 4">
    <name type="scientific">Thiobacillus denitrificans</name>
    <dbReference type="NCBI Taxonomy" id="36861"/>
    <lineage>
        <taxon>Bacteria</taxon>
        <taxon>Pseudomonadati</taxon>
        <taxon>Pseudomonadota</taxon>
        <taxon>Betaproteobacteria</taxon>
        <taxon>Nitrosomonadales</taxon>
        <taxon>Thiobacillaceae</taxon>
        <taxon>Thiobacillus</taxon>
    </lineage>
</organism>
<dbReference type="Proteomes" id="UP000064243">
    <property type="component" value="Unassembled WGS sequence"/>
</dbReference>
<evidence type="ECO:0000256" key="1">
    <source>
        <dbReference type="SAM" id="Coils"/>
    </source>
</evidence>
<evidence type="ECO:0000256" key="2">
    <source>
        <dbReference type="SAM" id="SignalP"/>
    </source>
</evidence>
<feature type="coiled-coil region" evidence="1">
    <location>
        <begin position="108"/>
        <end position="149"/>
    </location>
</feature>
<comment type="caution">
    <text evidence="3">The sequence shown here is derived from an EMBL/GenBank/DDBJ whole genome shotgun (WGS) entry which is preliminary data.</text>
</comment>
<feature type="signal peptide" evidence="2">
    <location>
        <begin position="1"/>
        <end position="19"/>
    </location>
</feature>
<evidence type="ECO:0000313" key="3">
    <source>
        <dbReference type="EMBL" id="KVW95473.1"/>
    </source>
</evidence>
<dbReference type="OrthoDB" id="8564363at2"/>
<dbReference type="RefSeq" id="WP_059755668.1">
    <property type="nucleotide sequence ID" value="NZ_LDUG01000025.1"/>
</dbReference>
<sequence>MTFKSVFLAGLLLTLGACTIPLERPTFTAPQTGLGASALLSELTRVAALSPEQRRRELAGLEGERRLDDARRFQLAALLEREDSVEALERGLKSLSAITDFDARAQPLAELMKKSLKARLELKQQTARAQELQEKLDQIKALEKSLQQRNTPDKTP</sequence>
<keyword evidence="1" id="KW-0175">Coiled coil</keyword>
<proteinExistence type="predicted"/>
<keyword evidence="2" id="KW-0732">Signal</keyword>
<feature type="chain" id="PRO_5007125686" description="Lipoprotein" evidence="2">
    <location>
        <begin position="20"/>
        <end position="156"/>
    </location>
</feature>
<reference evidence="3 4" key="1">
    <citation type="journal article" date="2015" name="Appl. Environ. Microbiol.">
        <title>Aerobic and Anaerobic Thiosulfate Oxidation by a Cold-Adapted, Subglacial Chemoautotroph.</title>
        <authorList>
            <person name="Harrold Z.R."/>
            <person name="Skidmore M.L."/>
            <person name="Hamilton T.L."/>
            <person name="Desch L."/>
            <person name="Amada K."/>
            <person name="van Gelder W."/>
            <person name="Glover K."/>
            <person name="Roden E.E."/>
            <person name="Boyd E.S."/>
        </authorList>
    </citation>
    <scope>NUCLEOTIDE SEQUENCE [LARGE SCALE GENOMIC DNA]</scope>
    <source>
        <strain evidence="3 4">RG</strain>
    </source>
</reference>
<name>A0A106BNK1_THIDE</name>
<gene>
    <name evidence="3" type="ORF">ABW22_09865</name>
</gene>
<dbReference type="PROSITE" id="PS51257">
    <property type="entry name" value="PROKAR_LIPOPROTEIN"/>
    <property type="match status" value="1"/>
</dbReference>
<dbReference type="EMBL" id="LDUG01000025">
    <property type="protein sequence ID" value="KVW95473.1"/>
    <property type="molecule type" value="Genomic_DNA"/>
</dbReference>
<evidence type="ECO:0000313" key="4">
    <source>
        <dbReference type="Proteomes" id="UP000064243"/>
    </source>
</evidence>